<dbReference type="Pfam" id="PF16289">
    <property type="entry name" value="PIN_12"/>
    <property type="match status" value="1"/>
</dbReference>
<comment type="caution">
    <text evidence="2">The sequence shown here is derived from an EMBL/GenBank/DDBJ whole genome shotgun (WGS) entry which is preliminary data.</text>
</comment>
<name>A0ABP9L9Q5_9GAMM</name>
<dbReference type="Proteomes" id="UP001501083">
    <property type="component" value="Unassembled WGS sequence"/>
</dbReference>
<evidence type="ECO:0000313" key="3">
    <source>
        <dbReference type="Proteomes" id="UP001501083"/>
    </source>
</evidence>
<sequence length="277" mass="30682">MGSLKLYIPHIALEELRTHLIAKHEDLAHSIRADFDKLQRSDLGMLIDGLPPPVLSLWRKDEVVRNSEAVFARFLEDNKIEVIPISIEDATDAWKIYFNADPPFDPNQEREDRRKDIPDSWIFVAAQGIKAKRGRHCALVADGKLKAALEGAGFEIYDDVEKLDNAVEIATSVTRPKLTPDDEAPIQLDELRGAAFQDIDVIVLGVNEALNTPAKAALFSALERAGVDRAIAEHEAQTLVLSGRLTDTGSHLIPTNQTLSRRAMGTDVVTKILLKII</sequence>
<protein>
    <recommendedName>
        <fullName evidence="1">DUF4935 domain-containing protein</fullName>
    </recommendedName>
</protein>
<gene>
    <name evidence="2" type="ORF">GCM10025759_12050</name>
</gene>
<proteinExistence type="predicted"/>
<evidence type="ECO:0000313" key="2">
    <source>
        <dbReference type="EMBL" id="GAA5072282.1"/>
    </source>
</evidence>
<evidence type="ECO:0000259" key="1">
    <source>
        <dbReference type="Pfam" id="PF16289"/>
    </source>
</evidence>
<keyword evidence="3" id="KW-1185">Reference proteome</keyword>
<accession>A0ABP9L9Q5</accession>
<reference evidence="3" key="1">
    <citation type="journal article" date="2019" name="Int. J. Syst. Evol. Microbiol.">
        <title>The Global Catalogue of Microorganisms (GCM) 10K type strain sequencing project: providing services to taxonomists for standard genome sequencing and annotation.</title>
        <authorList>
            <consortium name="The Broad Institute Genomics Platform"/>
            <consortium name="The Broad Institute Genome Sequencing Center for Infectious Disease"/>
            <person name="Wu L."/>
            <person name="Ma J."/>
        </authorList>
    </citation>
    <scope>NUCLEOTIDE SEQUENCE [LARGE SCALE GENOMIC DNA]</scope>
    <source>
        <strain evidence="3">JCM 19212</strain>
    </source>
</reference>
<dbReference type="InterPro" id="IPR032557">
    <property type="entry name" value="DUF4935"/>
</dbReference>
<feature type="domain" description="DUF4935" evidence="1">
    <location>
        <begin position="3"/>
        <end position="140"/>
    </location>
</feature>
<organism evidence="2 3">
    <name type="scientific">Lysobacter panacisoli</name>
    <dbReference type="NCBI Taxonomy" id="1255263"/>
    <lineage>
        <taxon>Bacteria</taxon>
        <taxon>Pseudomonadati</taxon>
        <taxon>Pseudomonadota</taxon>
        <taxon>Gammaproteobacteria</taxon>
        <taxon>Lysobacterales</taxon>
        <taxon>Lysobacteraceae</taxon>
        <taxon>Lysobacter</taxon>
    </lineage>
</organism>
<dbReference type="EMBL" id="BAABKY010000002">
    <property type="protein sequence ID" value="GAA5072282.1"/>
    <property type="molecule type" value="Genomic_DNA"/>
</dbReference>